<organism evidence="3 4">
    <name type="scientific">Stylosanthes scabra</name>
    <dbReference type="NCBI Taxonomy" id="79078"/>
    <lineage>
        <taxon>Eukaryota</taxon>
        <taxon>Viridiplantae</taxon>
        <taxon>Streptophyta</taxon>
        <taxon>Embryophyta</taxon>
        <taxon>Tracheophyta</taxon>
        <taxon>Spermatophyta</taxon>
        <taxon>Magnoliopsida</taxon>
        <taxon>eudicotyledons</taxon>
        <taxon>Gunneridae</taxon>
        <taxon>Pentapetalae</taxon>
        <taxon>rosids</taxon>
        <taxon>fabids</taxon>
        <taxon>Fabales</taxon>
        <taxon>Fabaceae</taxon>
        <taxon>Papilionoideae</taxon>
        <taxon>50 kb inversion clade</taxon>
        <taxon>dalbergioids sensu lato</taxon>
        <taxon>Dalbergieae</taxon>
        <taxon>Pterocarpus clade</taxon>
        <taxon>Stylosanthes</taxon>
    </lineage>
</organism>
<feature type="coiled-coil region" evidence="1">
    <location>
        <begin position="196"/>
        <end position="231"/>
    </location>
</feature>
<evidence type="ECO:0008006" key="5">
    <source>
        <dbReference type="Google" id="ProtNLM"/>
    </source>
</evidence>
<gene>
    <name evidence="3" type="ORF">PIB30_090179</name>
</gene>
<keyword evidence="4" id="KW-1185">Reference proteome</keyword>
<accession>A0ABU6TVL9</accession>
<dbReference type="EMBL" id="JASCZI010092346">
    <property type="protein sequence ID" value="MED6152255.1"/>
    <property type="molecule type" value="Genomic_DNA"/>
</dbReference>
<keyword evidence="1" id="KW-0175">Coiled coil</keyword>
<reference evidence="3 4" key="1">
    <citation type="journal article" date="2023" name="Plants (Basel)">
        <title>Bridging the Gap: Combining Genomics and Transcriptomics Approaches to Understand Stylosanthes scabra, an Orphan Legume from the Brazilian Caatinga.</title>
        <authorList>
            <person name="Ferreira-Neto J.R.C."/>
            <person name="da Silva M.D."/>
            <person name="Binneck E."/>
            <person name="de Melo N.F."/>
            <person name="da Silva R.H."/>
            <person name="de Melo A.L.T.M."/>
            <person name="Pandolfi V."/>
            <person name="Bustamante F.O."/>
            <person name="Brasileiro-Vidal A.C."/>
            <person name="Benko-Iseppon A.M."/>
        </authorList>
    </citation>
    <scope>NUCLEOTIDE SEQUENCE [LARGE SCALE GENOMIC DNA]</scope>
    <source>
        <tissue evidence="3">Leaves</tissue>
    </source>
</reference>
<feature type="region of interest" description="Disordered" evidence="2">
    <location>
        <begin position="1"/>
        <end position="22"/>
    </location>
</feature>
<name>A0ABU6TVL9_9FABA</name>
<feature type="compositionally biased region" description="Basic and acidic residues" evidence="2">
    <location>
        <begin position="47"/>
        <end position="58"/>
    </location>
</feature>
<dbReference type="Proteomes" id="UP001341840">
    <property type="component" value="Unassembled WGS sequence"/>
</dbReference>
<evidence type="ECO:0000313" key="3">
    <source>
        <dbReference type="EMBL" id="MED6152255.1"/>
    </source>
</evidence>
<proteinExistence type="predicted"/>
<evidence type="ECO:0000256" key="2">
    <source>
        <dbReference type="SAM" id="MobiDB-lite"/>
    </source>
</evidence>
<evidence type="ECO:0000313" key="4">
    <source>
        <dbReference type="Proteomes" id="UP001341840"/>
    </source>
</evidence>
<comment type="caution">
    <text evidence="3">The sequence shown here is derived from an EMBL/GenBank/DDBJ whole genome shotgun (WGS) entry which is preliminary data.</text>
</comment>
<protein>
    <recommendedName>
        <fullName evidence="5">Ubiquitin-like protease family profile domain-containing protein</fullName>
    </recommendedName>
</protein>
<evidence type="ECO:0000256" key="1">
    <source>
        <dbReference type="SAM" id="Coils"/>
    </source>
</evidence>
<feature type="region of interest" description="Disordered" evidence="2">
    <location>
        <begin position="41"/>
        <end position="69"/>
    </location>
</feature>
<sequence>MAPPNNIVPAFEEEDASIAEPSRVTEEAALTNLVERITTHQNVAPEKNLEESVTRSEEEASEQELTLRDLPEIQKATAEDDATSVKTTFENHLIIQQCLESTSLQKQPVIVLALEKPGDKESVAVPREPEKAEPTQRDLADSDEYLNFTPPTFKLLSSQDEPQQEEIHGEEVKAVGPVNEPSSQEFEEIVYTQGTLDRLDKEMNDVQMKIAEKKLERILKLREELRELDNAETPQKPETSRTRIYNWATKCTDTNQYEFLFNFKTGKSYQAMRDHFMSLDREAEMDLVNGMLAAYNHNYFDLDIERPYSIRKLTENDNNEGLHYIDRDKMRRAHYLFAPVLYESHWWLFDCGVYVLKYMEIVNPNDLAKRNFKIPAWSKEQLEEFRQQIVEHILCDVDNEFREMVIQVANPHVRHPRPSRALQSPYIQLDSGDLTSKEM</sequence>
<dbReference type="InterPro" id="IPR038765">
    <property type="entry name" value="Papain-like_cys_pep_sf"/>
</dbReference>
<dbReference type="SUPFAM" id="SSF54001">
    <property type="entry name" value="Cysteine proteinases"/>
    <property type="match status" value="1"/>
</dbReference>